<feature type="transmembrane region" description="Helical" evidence="4">
    <location>
        <begin position="192"/>
        <end position="210"/>
    </location>
</feature>
<dbReference type="Pfam" id="PF07690">
    <property type="entry name" value="MFS_1"/>
    <property type="match status" value="1"/>
</dbReference>
<evidence type="ECO:0000313" key="6">
    <source>
        <dbReference type="EMBL" id="GGP23835.1"/>
    </source>
</evidence>
<feature type="transmembrane region" description="Helical" evidence="4">
    <location>
        <begin position="397"/>
        <end position="416"/>
    </location>
</feature>
<feature type="transmembrane region" description="Helical" evidence="4">
    <location>
        <begin position="331"/>
        <end position="352"/>
    </location>
</feature>
<feature type="transmembrane region" description="Helical" evidence="4">
    <location>
        <begin position="164"/>
        <end position="186"/>
    </location>
</feature>
<evidence type="ECO:0000256" key="4">
    <source>
        <dbReference type="SAM" id="Phobius"/>
    </source>
</evidence>
<dbReference type="Proteomes" id="UP000637267">
    <property type="component" value="Unassembled WGS sequence"/>
</dbReference>
<accession>A0ABQ2PF83</accession>
<dbReference type="InterPro" id="IPR020846">
    <property type="entry name" value="MFS_dom"/>
</dbReference>
<dbReference type="EMBL" id="BMLX01000008">
    <property type="protein sequence ID" value="GGP23835.1"/>
    <property type="molecule type" value="Genomic_DNA"/>
</dbReference>
<proteinExistence type="predicted"/>
<dbReference type="PANTHER" id="PTHR42910:SF1">
    <property type="entry name" value="MAJOR FACILITATOR SUPERFAMILY (MFS) PROFILE DOMAIN-CONTAINING PROTEIN"/>
    <property type="match status" value="1"/>
</dbReference>
<dbReference type="Gene3D" id="1.20.1250.20">
    <property type="entry name" value="MFS general substrate transporter like domains"/>
    <property type="match status" value="1"/>
</dbReference>
<feature type="transmembrane region" description="Helical" evidence="4">
    <location>
        <begin position="246"/>
        <end position="266"/>
    </location>
</feature>
<evidence type="ECO:0000259" key="5">
    <source>
        <dbReference type="PROSITE" id="PS50850"/>
    </source>
</evidence>
<evidence type="ECO:0000256" key="1">
    <source>
        <dbReference type="ARBA" id="ARBA00022692"/>
    </source>
</evidence>
<dbReference type="SUPFAM" id="SSF103473">
    <property type="entry name" value="MFS general substrate transporter"/>
    <property type="match status" value="1"/>
</dbReference>
<evidence type="ECO:0000256" key="3">
    <source>
        <dbReference type="ARBA" id="ARBA00023136"/>
    </source>
</evidence>
<feature type="transmembrane region" description="Helical" evidence="4">
    <location>
        <begin position="40"/>
        <end position="58"/>
    </location>
</feature>
<name>A0ABQ2PF83_9NEIS</name>
<sequence length="422" mass="43938">MTIPYYHAIDVPLWQRSGFRMNQPQTTTPQQADHAGISSGLITLLAVSCGLIVANIYYAQPLIGPISAALGLPVSAAGLIVTMTQIGYGAGLILVVPLGDLFENQRLTLVMVGLAAVSLLAAAFAPAPLPFLTAALFIGIGSVAVQILVPYAAHLAPEASRGRVVGNVMSGLMLGVMLARPVSSFITALSSWHVVFVLSALAMVMLGLVLRSKLPQRQPAHALSYAELLSSMAHLALNTPILRRRALYQACMFGTFSVFWTTSPLLLAGPYQLTQRGIALFALAGVAGAIAAPIAGRVADQGWSRPATAIAMILAAVAWLLTHLAPQGSALALGLLVVAAIMIDFGVQANVVLGQRAIFALGAHARSRLNGLYMATFFAAGAITSALGGWAYAHGGWIWASALGLALPVVALVYFATEKGGE</sequence>
<feature type="transmembrane region" description="Helical" evidence="4">
    <location>
        <begin position="131"/>
        <end position="152"/>
    </location>
</feature>
<organism evidence="6 7">
    <name type="scientific">Silvimonas iriomotensis</name>
    <dbReference type="NCBI Taxonomy" id="449662"/>
    <lineage>
        <taxon>Bacteria</taxon>
        <taxon>Pseudomonadati</taxon>
        <taxon>Pseudomonadota</taxon>
        <taxon>Betaproteobacteria</taxon>
        <taxon>Neisseriales</taxon>
        <taxon>Chitinibacteraceae</taxon>
        <taxon>Silvimonas</taxon>
    </lineage>
</organism>
<keyword evidence="2 4" id="KW-1133">Transmembrane helix</keyword>
<feature type="transmembrane region" description="Helical" evidence="4">
    <location>
        <begin position="107"/>
        <end position="125"/>
    </location>
</feature>
<keyword evidence="1 4" id="KW-0812">Transmembrane</keyword>
<feature type="transmembrane region" description="Helical" evidence="4">
    <location>
        <begin position="70"/>
        <end position="95"/>
    </location>
</feature>
<feature type="domain" description="Major facilitator superfamily (MFS) profile" evidence="5">
    <location>
        <begin position="41"/>
        <end position="419"/>
    </location>
</feature>
<evidence type="ECO:0000313" key="7">
    <source>
        <dbReference type="Proteomes" id="UP000637267"/>
    </source>
</evidence>
<comment type="caution">
    <text evidence="6">The sequence shown here is derived from an EMBL/GenBank/DDBJ whole genome shotgun (WGS) entry which is preliminary data.</text>
</comment>
<keyword evidence="3 4" id="KW-0472">Membrane</keyword>
<dbReference type="InterPro" id="IPR011701">
    <property type="entry name" value="MFS"/>
</dbReference>
<dbReference type="PROSITE" id="PS50850">
    <property type="entry name" value="MFS"/>
    <property type="match status" value="1"/>
</dbReference>
<dbReference type="CDD" id="cd17324">
    <property type="entry name" value="MFS_NepI_like"/>
    <property type="match status" value="1"/>
</dbReference>
<gene>
    <name evidence="6" type="ORF">GCM10010970_38350</name>
</gene>
<protein>
    <submittedName>
        <fullName evidence="6">MFS transporter</fullName>
    </submittedName>
</protein>
<feature type="transmembrane region" description="Helical" evidence="4">
    <location>
        <begin position="307"/>
        <end position="325"/>
    </location>
</feature>
<dbReference type="PANTHER" id="PTHR42910">
    <property type="entry name" value="TRANSPORTER SCO4007-RELATED"/>
    <property type="match status" value="1"/>
</dbReference>
<reference evidence="7" key="1">
    <citation type="journal article" date="2019" name="Int. J. Syst. Evol. Microbiol.">
        <title>The Global Catalogue of Microorganisms (GCM) 10K type strain sequencing project: providing services to taxonomists for standard genome sequencing and annotation.</title>
        <authorList>
            <consortium name="The Broad Institute Genomics Platform"/>
            <consortium name="The Broad Institute Genome Sequencing Center for Infectious Disease"/>
            <person name="Wu L."/>
            <person name="Ma J."/>
        </authorList>
    </citation>
    <scope>NUCLEOTIDE SEQUENCE [LARGE SCALE GENOMIC DNA]</scope>
    <source>
        <strain evidence="7">CGMCC 1.8859</strain>
    </source>
</reference>
<feature type="transmembrane region" description="Helical" evidence="4">
    <location>
        <begin position="278"/>
        <end position="295"/>
    </location>
</feature>
<evidence type="ECO:0000256" key="2">
    <source>
        <dbReference type="ARBA" id="ARBA00022989"/>
    </source>
</evidence>
<feature type="transmembrane region" description="Helical" evidence="4">
    <location>
        <begin position="372"/>
        <end position="391"/>
    </location>
</feature>
<keyword evidence="7" id="KW-1185">Reference proteome</keyword>
<dbReference type="InterPro" id="IPR036259">
    <property type="entry name" value="MFS_trans_sf"/>
</dbReference>